<feature type="transmembrane region" description="Helical" evidence="1">
    <location>
        <begin position="151"/>
        <end position="173"/>
    </location>
</feature>
<gene>
    <name evidence="3" type="ORF">CJ218_07295</name>
</gene>
<dbReference type="AlphaFoldDB" id="A0A2N6SDG9"/>
<keyword evidence="1" id="KW-1133">Transmembrane helix</keyword>
<feature type="transmembrane region" description="Helical" evidence="1">
    <location>
        <begin position="83"/>
        <end position="104"/>
    </location>
</feature>
<feature type="transmembrane region" description="Helical" evidence="1">
    <location>
        <begin position="179"/>
        <end position="198"/>
    </location>
</feature>
<sequence>MNKNNFKILITFVILTFLFLSQGYSNILKPFDLNVISYIQNLENEWLTKFYKMITIIADTYQSAIITILLVALLYIKKYYREALFLTVTMSACGLAMPLLKNIFSRERPNFHRLIEISGYSFPSGHTTSATTMYLTLAIILLSIMKKLNKYFVFCIAVLGIVIIGSSRIYLGVHYPTDVMAGICLGISIVSTVYILYYSNSSKEVK</sequence>
<feature type="domain" description="Phosphatidic acid phosphatase type 2/haloperoxidase" evidence="2">
    <location>
        <begin position="80"/>
        <end position="194"/>
    </location>
</feature>
<accession>A0A2N6SDG9</accession>
<dbReference type="InterPro" id="IPR036938">
    <property type="entry name" value="PAP2/HPO_sf"/>
</dbReference>
<dbReference type="PANTHER" id="PTHR14969:SF13">
    <property type="entry name" value="AT30094P"/>
    <property type="match status" value="1"/>
</dbReference>
<feature type="transmembrane region" description="Helical" evidence="1">
    <location>
        <begin position="49"/>
        <end position="76"/>
    </location>
</feature>
<dbReference type="PANTHER" id="PTHR14969">
    <property type="entry name" value="SPHINGOSINE-1-PHOSPHATE PHOSPHOHYDROLASE"/>
    <property type="match status" value="1"/>
</dbReference>
<reference evidence="3 4" key="1">
    <citation type="submission" date="2017-09" db="EMBL/GenBank/DDBJ databases">
        <title>Bacterial strain isolated from the female urinary microbiota.</title>
        <authorList>
            <person name="Thomas-White K."/>
            <person name="Kumar N."/>
            <person name="Forster S."/>
            <person name="Putonti C."/>
            <person name="Lawley T."/>
            <person name="Wolfe A.J."/>
        </authorList>
    </citation>
    <scope>NUCLEOTIDE SEQUENCE [LARGE SCALE GENOMIC DNA]</scope>
    <source>
        <strain evidence="3 4">UMB0186</strain>
    </source>
</reference>
<dbReference type="CDD" id="cd03392">
    <property type="entry name" value="PAP2_like_2"/>
    <property type="match status" value="1"/>
</dbReference>
<feature type="transmembrane region" description="Helical" evidence="1">
    <location>
        <begin position="124"/>
        <end position="144"/>
    </location>
</feature>
<dbReference type="InterPro" id="IPR000326">
    <property type="entry name" value="PAP2/HPO"/>
</dbReference>
<protein>
    <submittedName>
        <fullName evidence="3">Phosphatidic acid phosphatase</fullName>
    </submittedName>
</protein>
<dbReference type="Pfam" id="PF01569">
    <property type="entry name" value="PAP2"/>
    <property type="match status" value="1"/>
</dbReference>
<evidence type="ECO:0000313" key="4">
    <source>
        <dbReference type="Proteomes" id="UP000235670"/>
    </source>
</evidence>
<dbReference type="EMBL" id="PNGT01000008">
    <property type="protein sequence ID" value="PMC51998.1"/>
    <property type="molecule type" value="Genomic_DNA"/>
</dbReference>
<comment type="caution">
    <text evidence="3">The sequence shown here is derived from an EMBL/GenBank/DDBJ whole genome shotgun (WGS) entry which is preliminary data.</text>
</comment>
<dbReference type="SMART" id="SM00014">
    <property type="entry name" value="acidPPc"/>
    <property type="match status" value="1"/>
</dbReference>
<keyword evidence="1" id="KW-0812">Transmembrane</keyword>
<evidence type="ECO:0000259" key="2">
    <source>
        <dbReference type="SMART" id="SM00014"/>
    </source>
</evidence>
<dbReference type="Proteomes" id="UP000235670">
    <property type="component" value="Unassembled WGS sequence"/>
</dbReference>
<dbReference type="RefSeq" id="WP_102190129.1">
    <property type="nucleotide sequence ID" value="NZ_CAUUSG010000002.1"/>
</dbReference>
<evidence type="ECO:0000256" key="1">
    <source>
        <dbReference type="SAM" id="Phobius"/>
    </source>
</evidence>
<dbReference type="SUPFAM" id="SSF48317">
    <property type="entry name" value="Acid phosphatase/Vanadium-dependent haloperoxidase"/>
    <property type="match status" value="1"/>
</dbReference>
<name>A0A2N6SDG9_9BACL</name>
<evidence type="ECO:0000313" key="3">
    <source>
        <dbReference type="EMBL" id="PMC51998.1"/>
    </source>
</evidence>
<dbReference type="OrthoDB" id="9789113at2"/>
<organism evidence="3 4">
    <name type="scientific">Gemella sanguinis</name>
    <dbReference type="NCBI Taxonomy" id="84135"/>
    <lineage>
        <taxon>Bacteria</taxon>
        <taxon>Bacillati</taxon>
        <taxon>Bacillota</taxon>
        <taxon>Bacilli</taxon>
        <taxon>Bacillales</taxon>
        <taxon>Gemellaceae</taxon>
        <taxon>Gemella</taxon>
    </lineage>
</organism>
<proteinExistence type="predicted"/>
<dbReference type="Gene3D" id="1.20.144.10">
    <property type="entry name" value="Phosphatidic acid phosphatase type 2/haloperoxidase"/>
    <property type="match status" value="2"/>
</dbReference>
<keyword evidence="1" id="KW-0472">Membrane</keyword>
<dbReference type="STRING" id="84135.GCA_001052115_00917"/>